<dbReference type="GeneID" id="26232230"/>
<dbReference type="RefSeq" id="XP_014535744.1">
    <property type="nucleotide sequence ID" value="XM_014680258.1"/>
</dbReference>
<evidence type="ECO:0000313" key="2">
    <source>
        <dbReference type="EMBL" id="QQK42296.1"/>
    </source>
</evidence>
<accession>A0A7T6XJJ5</accession>
<dbReference type="VEuPathDB" id="FungiDB:PDIP_39120"/>
<organism evidence="2 3">
    <name type="scientific">Penicillium digitatum</name>
    <name type="common">Green mold</name>
    <dbReference type="NCBI Taxonomy" id="36651"/>
    <lineage>
        <taxon>Eukaryota</taxon>
        <taxon>Fungi</taxon>
        <taxon>Dikarya</taxon>
        <taxon>Ascomycota</taxon>
        <taxon>Pezizomycotina</taxon>
        <taxon>Eurotiomycetes</taxon>
        <taxon>Eurotiomycetidae</taxon>
        <taxon>Eurotiales</taxon>
        <taxon>Aspergillaceae</taxon>
        <taxon>Penicillium</taxon>
    </lineage>
</organism>
<dbReference type="PANTHER" id="PTHR35184">
    <property type="entry name" value="YALI0C10208P"/>
    <property type="match status" value="1"/>
</dbReference>
<dbReference type="KEGG" id="pdp:PDIP_39120"/>
<evidence type="ECO:0000256" key="1">
    <source>
        <dbReference type="SAM" id="MobiDB-lite"/>
    </source>
</evidence>
<dbReference type="PANTHER" id="PTHR35184:SF1">
    <property type="entry name" value="INTEGRAL MEMBRANE PROTEIN"/>
    <property type="match status" value="1"/>
</dbReference>
<dbReference type="EMBL" id="CP060775">
    <property type="protein sequence ID" value="QQK42296.1"/>
    <property type="molecule type" value="Genomic_DNA"/>
</dbReference>
<proteinExistence type="predicted"/>
<feature type="compositionally biased region" description="Basic and acidic residues" evidence="1">
    <location>
        <begin position="79"/>
        <end position="98"/>
    </location>
</feature>
<name>A0A7T6XJJ5_PENDI</name>
<dbReference type="Proteomes" id="UP000595662">
    <property type="component" value="Chromosome 2"/>
</dbReference>
<sequence length="117" mass="13738">MPPRPIIDSAWYHSKACFNIINFANDLLAVAIFFVGRVDQRFWVPNGSSKVRHYRRDESRETDVEAAQNEIYLPAHYKRNVEGEDSNVSHELTEERNQPENTPQHSKVCIIQVHWLY</sequence>
<keyword evidence="2" id="KW-0675">Receptor</keyword>
<dbReference type="AlphaFoldDB" id="A0A7T6XJJ5"/>
<protein>
    <submittedName>
        <fullName evidence="2">Putative family c-likeg-protein-coupled receptor protein</fullName>
    </submittedName>
</protein>
<gene>
    <name evidence="2" type="ORF">Pdw03_6197</name>
</gene>
<evidence type="ECO:0000313" key="3">
    <source>
        <dbReference type="Proteomes" id="UP000595662"/>
    </source>
</evidence>
<reference evidence="2 3" key="1">
    <citation type="submission" date="2020-08" db="EMBL/GenBank/DDBJ databases">
        <title>The completed genome sequence of the pathogenic ascomycete fungus Penicillium digitatum.</title>
        <authorList>
            <person name="Wang M."/>
        </authorList>
    </citation>
    <scope>NUCLEOTIDE SEQUENCE [LARGE SCALE GENOMIC DNA]</scope>
    <source>
        <strain evidence="2 3">PdW03</strain>
    </source>
</reference>
<feature type="region of interest" description="Disordered" evidence="1">
    <location>
        <begin position="79"/>
        <end position="103"/>
    </location>
</feature>